<dbReference type="PANTHER" id="PTHR13887">
    <property type="entry name" value="GLUTATHIONE S-TRANSFERASE KAPPA"/>
    <property type="match status" value="1"/>
</dbReference>
<reference evidence="9" key="1">
    <citation type="submission" date="2022-11" db="EMBL/GenBank/DDBJ databases">
        <title>Minimal conservation of predation-associated metabolite biosynthetic gene clusters underscores biosynthetic potential of Myxococcota including descriptions for ten novel species: Archangium lansinium sp. nov., Myxococcus landrumus sp. nov., Nannocystis bai.</title>
        <authorList>
            <person name="Ahearne A."/>
            <person name="Stevens C."/>
            <person name="Phillips K."/>
        </authorList>
    </citation>
    <scope>NUCLEOTIDE SEQUENCE</scope>
    <source>
        <strain evidence="9">Na p29</strain>
    </source>
</reference>
<evidence type="ECO:0000256" key="6">
    <source>
        <dbReference type="SAM" id="MobiDB-lite"/>
    </source>
</evidence>
<evidence type="ECO:0000256" key="2">
    <source>
        <dbReference type="ARBA" id="ARBA00022729"/>
    </source>
</evidence>
<dbReference type="AlphaFoldDB" id="A0A9X3F0I7"/>
<keyword evidence="3" id="KW-0560">Oxidoreductase</keyword>
<keyword evidence="7" id="KW-0472">Membrane</keyword>
<protein>
    <submittedName>
        <fullName evidence="9">Thioredoxin domain-containing protein</fullName>
    </submittedName>
</protein>
<evidence type="ECO:0000256" key="5">
    <source>
        <dbReference type="ARBA" id="ARBA00023284"/>
    </source>
</evidence>
<evidence type="ECO:0000313" key="10">
    <source>
        <dbReference type="Proteomes" id="UP001150924"/>
    </source>
</evidence>
<name>A0A9X3F0I7_9BACT</name>
<evidence type="ECO:0000256" key="7">
    <source>
        <dbReference type="SAM" id="Phobius"/>
    </source>
</evidence>
<sequence>MHRALLFGTHEVDHVRRHDACSHPQKRSPASILVAVLGFAATIGIGFYAGQWVRDRFFVPSAKLEQGDRYRADLRGDEPQLGPNDALVTVVEYSDFQCPFCAKVTDPLKDAMGTYEGDVRLIFKHYPLPGHNLAPPAAQASWAAHQQGKFWEMHDLLFANQKKLDDKSLEGYAQQLGLDVAKFNADRNSDAAKAAVDSDYMSGGKAGATGTPYFLVNGRPYSGSLPAKQWREIFEYEREQARQIESQGTPRAEVYGVMMKDAKAQRGGGGPGKAPSQRDDGPDPNKTYRVPLDARPQFGPDDALVTIVEFSDFQCPFCKRVNASLADVKQNYPSDVRIVFRQRPLAMHQQARIGARAMLAAHRQGKAWEMHDRLFQSPSDMSEEAVKNHAKELGLDVPMFELDLAAAETEQMVKDDEAVANRLKSGGTPSFFINGRFLSGAQPYDAFKALIEEEKAKAQKLVDEGTPRAQVYEKIMAGAEEKPGK</sequence>
<accession>A0A9X3F0I7</accession>
<dbReference type="PROSITE" id="PS51352">
    <property type="entry name" value="THIOREDOXIN_2"/>
    <property type="match status" value="2"/>
</dbReference>
<evidence type="ECO:0000256" key="1">
    <source>
        <dbReference type="ARBA" id="ARBA00005791"/>
    </source>
</evidence>
<evidence type="ECO:0000256" key="4">
    <source>
        <dbReference type="ARBA" id="ARBA00023157"/>
    </source>
</evidence>
<dbReference type="SUPFAM" id="SSF52833">
    <property type="entry name" value="Thioredoxin-like"/>
    <property type="match status" value="2"/>
</dbReference>
<feature type="domain" description="Thioredoxin" evidence="8">
    <location>
        <begin position="268"/>
        <end position="456"/>
    </location>
</feature>
<keyword evidence="7" id="KW-0812">Transmembrane</keyword>
<keyword evidence="2" id="KW-0732">Signal</keyword>
<feature type="region of interest" description="Disordered" evidence="6">
    <location>
        <begin position="263"/>
        <end position="295"/>
    </location>
</feature>
<comment type="caution">
    <text evidence="9">The sequence shown here is derived from an EMBL/GenBank/DDBJ whole genome shotgun (WGS) entry which is preliminary data.</text>
</comment>
<keyword evidence="4" id="KW-1015">Disulfide bond</keyword>
<dbReference type="GO" id="GO:0016491">
    <property type="term" value="F:oxidoreductase activity"/>
    <property type="evidence" value="ECO:0007669"/>
    <property type="project" value="UniProtKB-KW"/>
</dbReference>
<dbReference type="Pfam" id="PF13462">
    <property type="entry name" value="Thioredoxin_4"/>
    <property type="match status" value="2"/>
</dbReference>
<feature type="transmembrane region" description="Helical" evidence="7">
    <location>
        <begin position="32"/>
        <end position="53"/>
    </location>
</feature>
<proteinExistence type="inferred from homology"/>
<dbReference type="InterPro" id="IPR036249">
    <property type="entry name" value="Thioredoxin-like_sf"/>
</dbReference>
<dbReference type="EMBL" id="JAPNKE010000002">
    <property type="protein sequence ID" value="MCY1012975.1"/>
    <property type="molecule type" value="Genomic_DNA"/>
</dbReference>
<dbReference type="InterPro" id="IPR012336">
    <property type="entry name" value="Thioredoxin-like_fold"/>
</dbReference>
<dbReference type="Proteomes" id="UP001150924">
    <property type="component" value="Unassembled WGS sequence"/>
</dbReference>
<dbReference type="InterPro" id="IPR013766">
    <property type="entry name" value="Thioredoxin_domain"/>
</dbReference>
<evidence type="ECO:0000259" key="8">
    <source>
        <dbReference type="PROSITE" id="PS51352"/>
    </source>
</evidence>
<evidence type="ECO:0000256" key="3">
    <source>
        <dbReference type="ARBA" id="ARBA00023002"/>
    </source>
</evidence>
<evidence type="ECO:0000313" key="9">
    <source>
        <dbReference type="EMBL" id="MCY1012975.1"/>
    </source>
</evidence>
<keyword evidence="7" id="KW-1133">Transmembrane helix</keyword>
<dbReference type="Gene3D" id="3.40.30.10">
    <property type="entry name" value="Glutaredoxin"/>
    <property type="match status" value="2"/>
</dbReference>
<feature type="domain" description="Thioredoxin" evidence="8">
    <location>
        <begin position="22"/>
        <end position="239"/>
    </location>
</feature>
<dbReference type="PANTHER" id="PTHR13887:SF14">
    <property type="entry name" value="DISULFIDE BOND FORMATION PROTEIN D"/>
    <property type="match status" value="1"/>
</dbReference>
<dbReference type="RefSeq" id="WP_267776568.1">
    <property type="nucleotide sequence ID" value="NZ_JAPNKE010000002.1"/>
</dbReference>
<comment type="similarity">
    <text evidence="1">Belongs to the thioredoxin family. DsbA subfamily.</text>
</comment>
<keyword evidence="10" id="KW-1185">Reference proteome</keyword>
<organism evidence="9 10">
    <name type="scientific">Nannocystis pusilla</name>
    <dbReference type="NCBI Taxonomy" id="889268"/>
    <lineage>
        <taxon>Bacteria</taxon>
        <taxon>Pseudomonadati</taxon>
        <taxon>Myxococcota</taxon>
        <taxon>Polyangia</taxon>
        <taxon>Nannocystales</taxon>
        <taxon>Nannocystaceae</taxon>
        <taxon>Nannocystis</taxon>
    </lineage>
</organism>
<gene>
    <name evidence="9" type="ORF">OV079_47080</name>
</gene>
<keyword evidence="5" id="KW-0676">Redox-active center</keyword>